<evidence type="ECO:0000313" key="10">
    <source>
        <dbReference type="Proteomes" id="UP000321436"/>
    </source>
</evidence>
<proteinExistence type="inferred from homology"/>
<dbReference type="Pfam" id="PF14322">
    <property type="entry name" value="SusD-like_3"/>
    <property type="match status" value="1"/>
</dbReference>
<evidence type="ECO:0000256" key="2">
    <source>
        <dbReference type="ARBA" id="ARBA00006275"/>
    </source>
</evidence>
<name>A0A512RPM5_9BACT</name>
<dbReference type="EMBL" id="BKAU01000005">
    <property type="protein sequence ID" value="GEP97646.1"/>
    <property type="molecule type" value="Genomic_DNA"/>
</dbReference>
<reference evidence="9 10" key="1">
    <citation type="submission" date="2019-07" db="EMBL/GenBank/DDBJ databases">
        <title>Whole genome shotgun sequence of Chitinophaga cymbidii NBRC 109752.</title>
        <authorList>
            <person name="Hosoyama A."/>
            <person name="Uohara A."/>
            <person name="Ohji S."/>
            <person name="Ichikawa N."/>
        </authorList>
    </citation>
    <scope>NUCLEOTIDE SEQUENCE [LARGE SCALE GENOMIC DNA]</scope>
    <source>
        <strain evidence="9 10">NBRC 109752</strain>
    </source>
</reference>
<evidence type="ECO:0000256" key="5">
    <source>
        <dbReference type="ARBA" id="ARBA00023237"/>
    </source>
</evidence>
<dbReference type="Proteomes" id="UP000321436">
    <property type="component" value="Unassembled WGS sequence"/>
</dbReference>
<evidence type="ECO:0000259" key="8">
    <source>
        <dbReference type="Pfam" id="PF14322"/>
    </source>
</evidence>
<dbReference type="AlphaFoldDB" id="A0A512RPM5"/>
<evidence type="ECO:0000256" key="4">
    <source>
        <dbReference type="ARBA" id="ARBA00023136"/>
    </source>
</evidence>
<dbReference type="OrthoDB" id="630434at2"/>
<dbReference type="SUPFAM" id="SSF48452">
    <property type="entry name" value="TPR-like"/>
    <property type="match status" value="1"/>
</dbReference>
<accession>A0A512RPM5</accession>
<dbReference type="Gene3D" id="1.25.40.390">
    <property type="match status" value="1"/>
</dbReference>
<evidence type="ECO:0000256" key="1">
    <source>
        <dbReference type="ARBA" id="ARBA00004442"/>
    </source>
</evidence>
<dbReference type="Pfam" id="PF07980">
    <property type="entry name" value="SusD_RagB"/>
    <property type="match status" value="1"/>
</dbReference>
<evidence type="ECO:0000256" key="6">
    <source>
        <dbReference type="SAM" id="Phobius"/>
    </source>
</evidence>
<dbReference type="InterPro" id="IPR012944">
    <property type="entry name" value="SusD_RagB_dom"/>
</dbReference>
<comment type="similarity">
    <text evidence="2">Belongs to the SusD family.</text>
</comment>
<keyword evidence="3" id="KW-0732">Signal</keyword>
<dbReference type="CDD" id="cd08977">
    <property type="entry name" value="SusD"/>
    <property type="match status" value="1"/>
</dbReference>
<feature type="domain" description="RagB/SusD" evidence="7">
    <location>
        <begin position="342"/>
        <end position="499"/>
    </location>
</feature>
<evidence type="ECO:0000256" key="3">
    <source>
        <dbReference type="ARBA" id="ARBA00022729"/>
    </source>
</evidence>
<comment type="caution">
    <text evidence="9">The sequence shown here is derived from an EMBL/GenBank/DDBJ whole genome shotgun (WGS) entry which is preliminary data.</text>
</comment>
<gene>
    <name evidence="9" type="ORF">CCY01nite_39060</name>
</gene>
<feature type="domain" description="SusD-like N-terminal" evidence="8">
    <location>
        <begin position="90"/>
        <end position="240"/>
    </location>
</feature>
<keyword evidence="6" id="KW-1133">Transmembrane helix</keyword>
<evidence type="ECO:0000313" key="9">
    <source>
        <dbReference type="EMBL" id="GEP97646.1"/>
    </source>
</evidence>
<keyword evidence="4 6" id="KW-0472">Membrane</keyword>
<sequence length="499" mass="55747">MIYKTEIMSTYINKGIVTIICILAILMPACKKFVTVGEQETAMGEKATFEKEQTATAALLDVYSSVYNMFGSTGGLCLTKINAMYADEYTLTNTDASLMQLHTNSLDAVNIYVRGFWNGSYTAIYKINAVLENIEKYGSAIPAASRDQLTGEARFLRAFSYLLLVNVYGDVPVLLTPDYRQNMKAARTPRADVYKQIIADLQEAEKLLNAGYLDDKNVPGAMRLRPNKDVATALLARVYLYNRMWEEAEKAATTIINKHNVYALETDPGRVFSINSKEAIHQMATNNRVAYPGIAIAFELTGAPTTTGAGMGIGVLSNSLLSRFEPGDNRRSAAWVGTSTANGNTYYFPHKYRSGTVLTQYFTTIRLAEMYLIRAEAFIQQDQVENGVADLNVIRRRARAQADAQVPDPLPDLSLTLAKKEALLAVEQERRVELFMEGHRWFDLKRWNGIENPAVSRAEELMPAITTAKGGSWESYKMLFPLPQNEVLLNTNLEQNDEY</sequence>
<dbReference type="InterPro" id="IPR011990">
    <property type="entry name" value="TPR-like_helical_dom_sf"/>
</dbReference>
<protein>
    <submittedName>
        <fullName evidence="9">Membrane protein</fullName>
    </submittedName>
</protein>
<keyword evidence="6" id="KW-0812">Transmembrane</keyword>
<keyword evidence="10" id="KW-1185">Reference proteome</keyword>
<comment type="subcellular location">
    <subcellularLocation>
        <location evidence="1">Cell outer membrane</location>
    </subcellularLocation>
</comment>
<dbReference type="GO" id="GO:0009279">
    <property type="term" value="C:cell outer membrane"/>
    <property type="evidence" value="ECO:0007669"/>
    <property type="project" value="UniProtKB-SubCell"/>
</dbReference>
<keyword evidence="5" id="KW-0998">Cell outer membrane</keyword>
<organism evidence="9 10">
    <name type="scientific">Chitinophaga cymbidii</name>
    <dbReference type="NCBI Taxonomy" id="1096750"/>
    <lineage>
        <taxon>Bacteria</taxon>
        <taxon>Pseudomonadati</taxon>
        <taxon>Bacteroidota</taxon>
        <taxon>Chitinophagia</taxon>
        <taxon>Chitinophagales</taxon>
        <taxon>Chitinophagaceae</taxon>
        <taxon>Chitinophaga</taxon>
    </lineage>
</organism>
<feature type="transmembrane region" description="Helical" evidence="6">
    <location>
        <begin position="12"/>
        <end position="29"/>
    </location>
</feature>
<dbReference type="InterPro" id="IPR033985">
    <property type="entry name" value="SusD-like_N"/>
</dbReference>
<evidence type="ECO:0000259" key="7">
    <source>
        <dbReference type="Pfam" id="PF07980"/>
    </source>
</evidence>